<organism evidence="5 6">
    <name type="scientific">Oryzias latipes</name>
    <name type="common">Japanese rice fish</name>
    <name type="synonym">Japanese killifish</name>
    <dbReference type="NCBI Taxonomy" id="8090"/>
    <lineage>
        <taxon>Eukaryota</taxon>
        <taxon>Metazoa</taxon>
        <taxon>Chordata</taxon>
        <taxon>Craniata</taxon>
        <taxon>Vertebrata</taxon>
        <taxon>Euteleostomi</taxon>
        <taxon>Actinopterygii</taxon>
        <taxon>Neopterygii</taxon>
        <taxon>Teleostei</taxon>
        <taxon>Neoteleostei</taxon>
        <taxon>Acanthomorphata</taxon>
        <taxon>Ovalentaria</taxon>
        <taxon>Atherinomorphae</taxon>
        <taxon>Beloniformes</taxon>
        <taxon>Adrianichthyidae</taxon>
        <taxon>Oryziinae</taxon>
        <taxon>Oryzias</taxon>
    </lineage>
</organism>
<evidence type="ECO:0000256" key="3">
    <source>
        <dbReference type="PROSITE-ProRule" id="PRU00104"/>
    </source>
</evidence>
<dbReference type="InterPro" id="IPR035983">
    <property type="entry name" value="Hect_E3_ubiquitin_ligase"/>
</dbReference>
<dbReference type="InParanoid" id="A0A3B3H365"/>
<keyword evidence="2 3" id="KW-0833">Ubl conjugation pathway</keyword>
<evidence type="ECO:0000313" key="5">
    <source>
        <dbReference type="Ensembl" id="ENSORLP00000026265.1"/>
    </source>
</evidence>
<accession>A0A3B3H365</accession>
<dbReference type="PROSITE" id="PS50237">
    <property type="entry name" value="HECT"/>
    <property type="match status" value="1"/>
</dbReference>
<reference evidence="5" key="3">
    <citation type="submission" date="2025-09" db="UniProtKB">
        <authorList>
            <consortium name="Ensembl"/>
        </authorList>
    </citation>
    <scope>IDENTIFICATION</scope>
    <source>
        <strain evidence="5">Hd-rR</strain>
    </source>
</reference>
<feature type="domain" description="HECT" evidence="4">
    <location>
        <begin position="66"/>
        <end position="137"/>
    </location>
</feature>
<dbReference type="Ensembl" id="ENSORLT00000032734.1">
    <property type="protein sequence ID" value="ENSORLP00000026265.1"/>
    <property type="gene ID" value="ENSORLG00000025668.1"/>
</dbReference>
<reference evidence="5 6" key="1">
    <citation type="journal article" date="2007" name="Nature">
        <title>The medaka draft genome and insights into vertebrate genome evolution.</title>
        <authorList>
            <person name="Kasahara M."/>
            <person name="Naruse K."/>
            <person name="Sasaki S."/>
            <person name="Nakatani Y."/>
            <person name="Qu W."/>
            <person name="Ahsan B."/>
            <person name="Yamada T."/>
            <person name="Nagayasu Y."/>
            <person name="Doi K."/>
            <person name="Kasai Y."/>
            <person name="Jindo T."/>
            <person name="Kobayashi D."/>
            <person name="Shimada A."/>
            <person name="Toyoda A."/>
            <person name="Kuroki Y."/>
            <person name="Fujiyama A."/>
            <person name="Sasaki T."/>
            <person name="Shimizu A."/>
            <person name="Asakawa S."/>
            <person name="Shimizu N."/>
            <person name="Hashimoto S."/>
            <person name="Yang J."/>
            <person name="Lee Y."/>
            <person name="Matsushima K."/>
            <person name="Sugano S."/>
            <person name="Sakaizumi M."/>
            <person name="Narita T."/>
            <person name="Ohishi K."/>
            <person name="Haga S."/>
            <person name="Ohta F."/>
            <person name="Nomoto H."/>
            <person name="Nogata K."/>
            <person name="Morishita T."/>
            <person name="Endo T."/>
            <person name="Shin-I T."/>
            <person name="Takeda H."/>
            <person name="Morishita S."/>
            <person name="Kohara Y."/>
        </authorList>
    </citation>
    <scope>NUCLEOTIDE SEQUENCE [LARGE SCALE GENOMIC DNA]</scope>
    <source>
        <strain evidence="5 6">Hd-rR</strain>
    </source>
</reference>
<dbReference type="InterPro" id="IPR000569">
    <property type="entry name" value="HECT_dom"/>
</dbReference>
<dbReference type="GeneTree" id="ENSGT00950000182865"/>
<dbReference type="GO" id="GO:0004842">
    <property type="term" value="F:ubiquitin-protein transferase activity"/>
    <property type="evidence" value="ECO:0007669"/>
    <property type="project" value="InterPro"/>
</dbReference>
<dbReference type="AlphaFoldDB" id="A0A3B3H365"/>
<name>A0A3B3H365_ORYLA</name>
<reference evidence="5" key="2">
    <citation type="submission" date="2025-08" db="UniProtKB">
        <authorList>
            <consortium name="Ensembl"/>
        </authorList>
    </citation>
    <scope>IDENTIFICATION</scope>
    <source>
        <strain evidence="5">Hd-rR</strain>
    </source>
</reference>
<keyword evidence="1" id="KW-0808">Transferase</keyword>
<evidence type="ECO:0000259" key="4">
    <source>
        <dbReference type="PROSITE" id="PS50237"/>
    </source>
</evidence>
<sequence>MTDRRSVCRFIHQKCIGFCYIHCCDKEENRSTNQKTDERIHSKALCHFLSYALILEDNSAVTLEEVLMFAAGVPCVPPAGMSPLPRLHFMSPSTSKFPMANTCANILKIPLLDYYTAFKANMDFGIKNSPEPSSTLQKTELSHKIPSTFPSFHLCT</sequence>
<dbReference type="STRING" id="8090.ENSORLP00000026265"/>
<dbReference type="SUPFAM" id="SSF56204">
    <property type="entry name" value="Hect, E3 ligase catalytic domain"/>
    <property type="match status" value="1"/>
</dbReference>
<proteinExistence type="predicted"/>
<evidence type="ECO:0000313" key="6">
    <source>
        <dbReference type="Proteomes" id="UP000001038"/>
    </source>
</evidence>
<dbReference type="Pfam" id="PF00632">
    <property type="entry name" value="HECT"/>
    <property type="match status" value="1"/>
</dbReference>
<dbReference type="Gene3D" id="3.30.2410.10">
    <property type="entry name" value="Hect, E3 ligase catalytic domain"/>
    <property type="match status" value="1"/>
</dbReference>
<feature type="active site" description="Glycyl thioester intermediate" evidence="3">
    <location>
        <position position="103"/>
    </location>
</feature>
<dbReference type="Proteomes" id="UP000001038">
    <property type="component" value="Chromosome 16"/>
</dbReference>
<protein>
    <recommendedName>
        <fullName evidence="4">HECT domain-containing protein</fullName>
    </recommendedName>
</protein>
<evidence type="ECO:0000256" key="2">
    <source>
        <dbReference type="ARBA" id="ARBA00022786"/>
    </source>
</evidence>
<evidence type="ECO:0000256" key="1">
    <source>
        <dbReference type="ARBA" id="ARBA00022679"/>
    </source>
</evidence>
<keyword evidence="6" id="KW-1185">Reference proteome</keyword>